<protein>
    <recommendedName>
        <fullName evidence="6">RNA polymerase sigma factor</fullName>
    </recommendedName>
</protein>
<dbReference type="InterPro" id="IPR013324">
    <property type="entry name" value="RNA_pol_sigma_r3/r4-like"/>
</dbReference>
<evidence type="ECO:0000256" key="2">
    <source>
        <dbReference type="ARBA" id="ARBA00023015"/>
    </source>
</evidence>
<dbReference type="InterPro" id="IPR007627">
    <property type="entry name" value="RNA_pol_sigma70_r2"/>
</dbReference>
<evidence type="ECO:0000313" key="9">
    <source>
        <dbReference type="EMBL" id="MCX7572058.1"/>
    </source>
</evidence>
<dbReference type="Proteomes" id="UP001208017">
    <property type="component" value="Unassembled WGS sequence"/>
</dbReference>
<keyword evidence="10" id="KW-1185">Reference proteome</keyword>
<evidence type="ECO:0000256" key="3">
    <source>
        <dbReference type="ARBA" id="ARBA00023082"/>
    </source>
</evidence>
<proteinExistence type="inferred from homology"/>
<dbReference type="SUPFAM" id="SSF88659">
    <property type="entry name" value="Sigma3 and sigma4 domains of RNA polymerase sigma factors"/>
    <property type="match status" value="1"/>
</dbReference>
<keyword evidence="2 6" id="KW-0805">Transcription regulation</keyword>
<dbReference type="NCBIfam" id="TIGR02937">
    <property type="entry name" value="sigma70-ECF"/>
    <property type="match status" value="1"/>
</dbReference>
<evidence type="ECO:0000313" key="10">
    <source>
        <dbReference type="Proteomes" id="UP001208017"/>
    </source>
</evidence>
<dbReference type="PANTHER" id="PTHR43133:SF51">
    <property type="entry name" value="RNA POLYMERASE SIGMA FACTOR"/>
    <property type="match status" value="1"/>
</dbReference>
<organism evidence="9 10">
    <name type="scientific">Tumebacillus lacus</name>
    <dbReference type="NCBI Taxonomy" id="2995335"/>
    <lineage>
        <taxon>Bacteria</taxon>
        <taxon>Bacillati</taxon>
        <taxon>Bacillota</taxon>
        <taxon>Bacilli</taxon>
        <taxon>Bacillales</taxon>
        <taxon>Alicyclobacillaceae</taxon>
        <taxon>Tumebacillus</taxon>
    </lineage>
</organism>
<evidence type="ECO:0000256" key="4">
    <source>
        <dbReference type="ARBA" id="ARBA00023125"/>
    </source>
</evidence>
<evidence type="ECO:0000256" key="1">
    <source>
        <dbReference type="ARBA" id="ARBA00010641"/>
    </source>
</evidence>
<evidence type="ECO:0000256" key="5">
    <source>
        <dbReference type="ARBA" id="ARBA00023163"/>
    </source>
</evidence>
<dbReference type="EMBL" id="JAPMLT010000015">
    <property type="protein sequence ID" value="MCX7572058.1"/>
    <property type="molecule type" value="Genomic_DNA"/>
</dbReference>
<keyword evidence="5 6" id="KW-0804">Transcription</keyword>
<keyword evidence="3 6" id="KW-0731">Sigma factor</keyword>
<dbReference type="SUPFAM" id="SSF88946">
    <property type="entry name" value="Sigma2 domain of RNA polymerase sigma factors"/>
    <property type="match status" value="1"/>
</dbReference>
<evidence type="ECO:0000259" key="8">
    <source>
        <dbReference type="Pfam" id="PF08281"/>
    </source>
</evidence>
<sequence>MEDHELVEAARTGEPSAFSELVRRHRARAVGMAQAMVRDPHLADDIVQEALIRAFMHLGTLVDGKRFIPWLQQIVRRQALMKLRRGGVYGKERPFSSFEETAAEWDARDLDSILFHLRRSVAKREGEEDPGERVERREVFDVLQHLIGCLSKREREIFIAYFFRQLTPQEIADLYATSTGNVYTALHRAKQKVQKERYRVYLKFQIEKRKGMGCLSRKVLEEPSFLYQKEGSYAAMPLMMHAALRYTEKDDLSLTEVMGLTSHAFRFQAGPEMSPAGPTAFDWKSVAVQGLKALGFSGKAVSTGTRMTEPTPEDLAEGLALVQDSIDDGVPVIAWNLDSAGFGLIYGYDDERQVFHGWDVSAPGKELAYDQLGRGQYPELFVLALGKRTEEAHRTVDLVPISPQTELKLRNYRETLRLALEMAIRHARGEERAALPGYAVGLAAYDVFADALLQGAAHPFGSAYTAAVVGEARKSAAEFLTRLSRPYRHFRTLQPHHYQFQQLAALAAAHYARVSAAWLGIEALFPFPAAQDEITVDVREKAITLLAEAKAAEEQGVAVLESMYECVKS</sequence>
<dbReference type="Pfam" id="PF08281">
    <property type="entry name" value="Sigma70_r4_2"/>
    <property type="match status" value="1"/>
</dbReference>
<comment type="similarity">
    <text evidence="1 6">Belongs to the sigma-70 factor family. ECF subfamily.</text>
</comment>
<dbReference type="PANTHER" id="PTHR43133">
    <property type="entry name" value="RNA POLYMERASE ECF-TYPE SIGMA FACTO"/>
    <property type="match status" value="1"/>
</dbReference>
<dbReference type="InterPro" id="IPR036388">
    <property type="entry name" value="WH-like_DNA-bd_sf"/>
</dbReference>
<gene>
    <name evidence="9" type="ORF">OS242_19150</name>
</gene>
<evidence type="ECO:0000259" key="7">
    <source>
        <dbReference type="Pfam" id="PF04542"/>
    </source>
</evidence>
<reference evidence="9 10" key="1">
    <citation type="submission" date="2022-11" db="EMBL/GenBank/DDBJ databases">
        <title>Study of microbial diversity in lake waters.</title>
        <authorList>
            <person name="Zhang J."/>
        </authorList>
    </citation>
    <scope>NUCLEOTIDE SEQUENCE [LARGE SCALE GENOMIC DNA]</scope>
    <source>
        <strain evidence="9 10">DT12</strain>
    </source>
</reference>
<dbReference type="InterPro" id="IPR013325">
    <property type="entry name" value="RNA_pol_sigma_r2"/>
</dbReference>
<dbReference type="RefSeq" id="WP_267153309.1">
    <property type="nucleotide sequence ID" value="NZ_JAPMLT010000015.1"/>
</dbReference>
<dbReference type="Gene3D" id="1.10.1740.10">
    <property type="match status" value="1"/>
</dbReference>
<dbReference type="InterPro" id="IPR013249">
    <property type="entry name" value="RNA_pol_sigma70_r4_t2"/>
</dbReference>
<name>A0ABT3X581_9BACL</name>
<dbReference type="InterPro" id="IPR039425">
    <property type="entry name" value="RNA_pol_sigma-70-like"/>
</dbReference>
<keyword evidence="4 6" id="KW-0238">DNA-binding</keyword>
<dbReference type="CDD" id="cd06171">
    <property type="entry name" value="Sigma70_r4"/>
    <property type="match status" value="1"/>
</dbReference>
<dbReference type="PROSITE" id="PS01063">
    <property type="entry name" value="SIGMA70_ECF"/>
    <property type="match status" value="1"/>
</dbReference>
<accession>A0ABT3X581</accession>
<dbReference type="Pfam" id="PF04542">
    <property type="entry name" value="Sigma70_r2"/>
    <property type="match status" value="1"/>
</dbReference>
<dbReference type="InterPro" id="IPR000838">
    <property type="entry name" value="RNA_pol_sigma70_ECF_CS"/>
</dbReference>
<dbReference type="InterPro" id="IPR014284">
    <property type="entry name" value="RNA_pol_sigma-70_dom"/>
</dbReference>
<dbReference type="Gene3D" id="1.10.10.10">
    <property type="entry name" value="Winged helix-like DNA-binding domain superfamily/Winged helix DNA-binding domain"/>
    <property type="match status" value="1"/>
</dbReference>
<feature type="domain" description="RNA polymerase sigma-70 region 2" evidence="7">
    <location>
        <begin position="21"/>
        <end position="85"/>
    </location>
</feature>
<evidence type="ECO:0000256" key="6">
    <source>
        <dbReference type="RuleBase" id="RU000716"/>
    </source>
</evidence>
<comment type="caution">
    <text evidence="9">The sequence shown here is derived from an EMBL/GenBank/DDBJ whole genome shotgun (WGS) entry which is preliminary data.</text>
</comment>
<feature type="domain" description="RNA polymerase sigma factor 70 region 4 type 2" evidence="8">
    <location>
        <begin position="142"/>
        <end position="192"/>
    </location>
</feature>